<dbReference type="EMBL" id="FPIW01000025">
    <property type="protein sequence ID" value="SFW50164.1"/>
    <property type="molecule type" value="Genomic_DNA"/>
</dbReference>
<comment type="caution">
    <text evidence="1">The sequence shown here is derived from an EMBL/GenBank/DDBJ whole genome shotgun (WGS) entry which is preliminary data.</text>
</comment>
<dbReference type="OMA" id="APLACIC"/>
<accession>A0AA94HTN9</accession>
<protein>
    <submittedName>
        <fullName evidence="1">Uncharacterized protein</fullName>
    </submittedName>
</protein>
<dbReference type="AlphaFoldDB" id="A0AA94HTN9"/>
<proteinExistence type="predicted"/>
<gene>
    <name evidence="1" type="ORF">SAMN02910291_01576</name>
</gene>
<dbReference type="Proteomes" id="UP000182680">
    <property type="component" value="Unassembled WGS sequence"/>
</dbReference>
<evidence type="ECO:0000313" key="1">
    <source>
        <dbReference type="EMBL" id="SFW50164.1"/>
    </source>
</evidence>
<sequence length="187" mass="20061">MFTGPSALPYIKNPAHTGNLALRAGSFLAAGTALVCLLLAPAMPGEAHAATAGQEKKAARQAATVYDRQPPVTDKELLGFLDILPHFRAWAKAGNEEAHPVLRNGKADFMYSPKAAAWVQEQGWNPVRFFCVMGRMAAALAIVEEGNDMTGVRSSDMPEVTEGELALVRRHLGTMLKVSGDVPPIIR</sequence>
<organism evidence="1 2">
    <name type="scientific">Desulfovibrio desulfuricans</name>
    <dbReference type="NCBI Taxonomy" id="876"/>
    <lineage>
        <taxon>Bacteria</taxon>
        <taxon>Pseudomonadati</taxon>
        <taxon>Thermodesulfobacteriota</taxon>
        <taxon>Desulfovibrionia</taxon>
        <taxon>Desulfovibrionales</taxon>
        <taxon>Desulfovibrionaceae</taxon>
        <taxon>Desulfovibrio</taxon>
    </lineage>
</organism>
<name>A0AA94HTN9_DESDE</name>
<reference evidence="2" key="1">
    <citation type="submission" date="2016-11" db="EMBL/GenBank/DDBJ databases">
        <authorList>
            <person name="Jaros S."/>
            <person name="Januszkiewicz K."/>
            <person name="Wedrychowicz H."/>
        </authorList>
    </citation>
    <scope>NUCLEOTIDE SEQUENCE [LARGE SCALE GENOMIC DNA]</scope>
    <source>
        <strain evidence="2">DSM 7057</strain>
    </source>
</reference>
<evidence type="ECO:0000313" key="2">
    <source>
        <dbReference type="Proteomes" id="UP000182680"/>
    </source>
</evidence>